<dbReference type="PRINTS" id="PR01713">
    <property type="entry name" value="NUCEPIMERASE"/>
</dbReference>
<dbReference type="OrthoDB" id="9811743at2"/>
<evidence type="ECO:0000313" key="3">
    <source>
        <dbReference type="EMBL" id="SDL66246.1"/>
    </source>
</evidence>
<dbReference type="EMBL" id="FNGO01000007">
    <property type="protein sequence ID" value="SDL66246.1"/>
    <property type="molecule type" value="Genomic_DNA"/>
</dbReference>
<dbReference type="Pfam" id="PF01370">
    <property type="entry name" value="Epimerase"/>
    <property type="match status" value="1"/>
</dbReference>
<protein>
    <submittedName>
        <fullName evidence="3">UDP-glucose 4-epimerase</fullName>
    </submittedName>
</protein>
<accession>A0A1G9LWB7</accession>
<dbReference type="InterPro" id="IPR001509">
    <property type="entry name" value="Epimerase_deHydtase"/>
</dbReference>
<dbReference type="RefSeq" id="WP_089759313.1">
    <property type="nucleotide sequence ID" value="NZ_FNGO01000007.1"/>
</dbReference>
<organism evidence="3 4">
    <name type="scientific">Halarsenatibacter silvermanii</name>
    <dbReference type="NCBI Taxonomy" id="321763"/>
    <lineage>
        <taxon>Bacteria</taxon>
        <taxon>Bacillati</taxon>
        <taxon>Bacillota</taxon>
        <taxon>Clostridia</taxon>
        <taxon>Halanaerobiales</taxon>
        <taxon>Halarsenatibacteraceae</taxon>
        <taxon>Halarsenatibacter</taxon>
    </lineage>
</organism>
<dbReference type="AlphaFoldDB" id="A0A1G9LWB7"/>
<reference evidence="3 4" key="1">
    <citation type="submission" date="2016-10" db="EMBL/GenBank/DDBJ databases">
        <authorList>
            <person name="de Groot N.N."/>
        </authorList>
    </citation>
    <scope>NUCLEOTIDE SEQUENCE [LARGE SCALE GENOMIC DNA]</scope>
    <source>
        <strain evidence="3 4">SLAS-1</strain>
    </source>
</reference>
<keyword evidence="4" id="KW-1185">Reference proteome</keyword>
<sequence length="315" mass="34952">MKALVTGAAGFIGSHLAEKLVAEGMDVLGIDNFSDYYDRRLKDYNLRRLRDEDNFSLLEADLLEQGLPQILADRDLVFHQAAQAGVRASWGEDFQIYSDSNVLATQRLLEAANEVGIDKFVYASSSSVYGETEDLPMQEDGRTRPVSPYGVTKLAGENLCQLYHHNFGLPVVSLRYFTVYGERQRPDMAFHIFIKSILQCEPITIFGDGQQSRNFTYIEDAVTANLLAARTNVSGEVFNIGGPDGNIELNRAVDIIEEKAGQSPGREYQGEVDGDVRHTAADCSKAAEMLGYEPKTGLEAGIEAEVEYIREVYDL</sequence>
<feature type="domain" description="NAD-dependent epimerase/dehydratase" evidence="2">
    <location>
        <begin position="3"/>
        <end position="241"/>
    </location>
</feature>
<keyword evidence="1" id="KW-0520">NAD</keyword>
<dbReference type="Gene3D" id="3.40.50.720">
    <property type="entry name" value="NAD(P)-binding Rossmann-like Domain"/>
    <property type="match status" value="1"/>
</dbReference>
<name>A0A1G9LWB7_9FIRM</name>
<evidence type="ECO:0000256" key="1">
    <source>
        <dbReference type="ARBA" id="ARBA00023027"/>
    </source>
</evidence>
<dbReference type="Proteomes" id="UP000199476">
    <property type="component" value="Unassembled WGS sequence"/>
</dbReference>
<evidence type="ECO:0000259" key="2">
    <source>
        <dbReference type="Pfam" id="PF01370"/>
    </source>
</evidence>
<dbReference type="InterPro" id="IPR036291">
    <property type="entry name" value="NAD(P)-bd_dom_sf"/>
</dbReference>
<proteinExistence type="predicted"/>
<dbReference type="SUPFAM" id="SSF51735">
    <property type="entry name" value="NAD(P)-binding Rossmann-fold domains"/>
    <property type="match status" value="1"/>
</dbReference>
<evidence type="ECO:0000313" key="4">
    <source>
        <dbReference type="Proteomes" id="UP000199476"/>
    </source>
</evidence>
<dbReference type="PANTHER" id="PTHR43574">
    <property type="entry name" value="EPIMERASE-RELATED"/>
    <property type="match status" value="1"/>
</dbReference>
<gene>
    <name evidence="3" type="ORF">SAMN04488692_10731</name>
</gene>
<dbReference type="STRING" id="321763.SAMN04488692_10731"/>